<keyword evidence="4 9" id="KW-0274">FAD</keyword>
<dbReference type="InterPro" id="IPR016156">
    <property type="entry name" value="FAD/NAD-linked_Rdtase_dimer_sf"/>
</dbReference>
<accession>A0ABV8TXD9</accession>
<dbReference type="PROSITE" id="PS00076">
    <property type="entry name" value="PYRIDINE_REDOX_1"/>
    <property type="match status" value="1"/>
</dbReference>
<comment type="caution">
    <text evidence="12">The sequence shown here is derived from an EMBL/GenBank/DDBJ whole genome shotgun (WGS) entry which is preliminary data.</text>
</comment>
<gene>
    <name evidence="12" type="ORF">ACFPET_09570</name>
</gene>
<evidence type="ECO:0000256" key="1">
    <source>
        <dbReference type="ARBA" id="ARBA00001974"/>
    </source>
</evidence>
<dbReference type="PRINTS" id="PR00368">
    <property type="entry name" value="FADPNR"/>
</dbReference>
<keyword evidence="5" id="KW-0521">NADP</keyword>
<evidence type="ECO:0000256" key="7">
    <source>
        <dbReference type="ARBA" id="ARBA00023157"/>
    </source>
</evidence>
<dbReference type="Gene3D" id="3.30.390.30">
    <property type="match status" value="1"/>
</dbReference>
<evidence type="ECO:0000256" key="5">
    <source>
        <dbReference type="ARBA" id="ARBA00022857"/>
    </source>
</evidence>
<comment type="similarity">
    <text evidence="2 9">Belongs to the class-I pyridine nucleotide-disulfide oxidoreductase family.</text>
</comment>
<feature type="domain" description="FAD/NAD(P)-binding" evidence="11">
    <location>
        <begin position="4"/>
        <end position="325"/>
    </location>
</feature>
<proteinExistence type="inferred from homology"/>
<evidence type="ECO:0000256" key="9">
    <source>
        <dbReference type="RuleBase" id="RU003691"/>
    </source>
</evidence>
<feature type="domain" description="Pyridine nucleotide-disulphide oxidoreductase dimerisation" evidence="10">
    <location>
        <begin position="349"/>
        <end position="458"/>
    </location>
</feature>
<dbReference type="Gene3D" id="3.50.50.60">
    <property type="entry name" value="FAD/NAD(P)-binding domain"/>
    <property type="match status" value="2"/>
</dbReference>
<name>A0ABV8TXD9_9ACTN</name>
<sequence length="465" mass="50301">MRHFDLIVIGSGSGNTIVDKSFADWNVAIVDRGVGSLSKYGGTCLNVGCIPTKMLVYAADVAVTPAEAERLGVDLALNGVDWPAVRDRVFGRTDPIADGGKEYRAHGRSNATLYDGTGRFTAPKVIEVDGQDGREEITAEQIVVAAGSRPTLPPVPGLEDVPYHTSDSVMRIDELPRRMVVLGTGFVAAEMAHVFSAFGVEVTIVGRSDRMLRVEDRDVSRRFTELAAERWDYRPKRTLRKVARRNGEITLSAEGPDGPEEIATDLLLVATGRRPNSDVVSAEAGGLATDADGLIEVDEYQRTSVEGVWALGDVSSPYQLKHVANGDARVVRHNLLNPESLIKTMGEAVPHAVFSHPQIASVGMTEQRAEADGVEYVSAVHEYADVAYGWAMEDTTGFAKILAHRQTRQILGAHIMGPQASNLIQPLIQAMAVGTDVPTMARGQYWIHPALAEVVENALLKVCKD</sequence>
<evidence type="ECO:0000256" key="8">
    <source>
        <dbReference type="ARBA" id="ARBA00023284"/>
    </source>
</evidence>
<dbReference type="RefSeq" id="WP_380620285.1">
    <property type="nucleotide sequence ID" value="NZ_JBHSDK010000013.1"/>
</dbReference>
<evidence type="ECO:0000259" key="11">
    <source>
        <dbReference type="Pfam" id="PF07992"/>
    </source>
</evidence>
<dbReference type="InterPro" id="IPR023753">
    <property type="entry name" value="FAD/NAD-binding_dom"/>
</dbReference>
<keyword evidence="13" id="KW-1185">Reference proteome</keyword>
<dbReference type="EC" id="1.8.1.15" evidence="12"/>
<evidence type="ECO:0000313" key="13">
    <source>
        <dbReference type="Proteomes" id="UP001595823"/>
    </source>
</evidence>
<dbReference type="Pfam" id="PF02852">
    <property type="entry name" value="Pyr_redox_dim"/>
    <property type="match status" value="1"/>
</dbReference>
<keyword evidence="8 9" id="KW-0676">Redox-active center</keyword>
<comment type="cofactor">
    <cofactor evidence="1">
        <name>FAD</name>
        <dbReference type="ChEBI" id="CHEBI:57692"/>
    </cofactor>
</comment>
<evidence type="ECO:0000256" key="2">
    <source>
        <dbReference type="ARBA" id="ARBA00007532"/>
    </source>
</evidence>
<keyword evidence="6 9" id="KW-0560">Oxidoreductase</keyword>
<dbReference type="PIRSF" id="PIRSF000350">
    <property type="entry name" value="Mercury_reductase_MerA"/>
    <property type="match status" value="1"/>
</dbReference>
<dbReference type="SUPFAM" id="SSF55424">
    <property type="entry name" value="FAD/NAD-linked reductases, dimerisation (C-terminal) domain"/>
    <property type="match status" value="1"/>
</dbReference>
<dbReference type="InterPro" id="IPR036188">
    <property type="entry name" value="FAD/NAD-bd_sf"/>
</dbReference>
<protein>
    <submittedName>
        <fullName evidence="12">Mycothione reductase</fullName>
        <ecNumber evidence="12">1.8.1.15</ecNumber>
    </submittedName>
</protein>
<dbReference type="Proteomes" id="UP001595823">
    <property type="component" value="Unassembled WGS sequence"/>
</dbReference>
<keyword evidence="3 9" id="KW-0285">Flavoprotein</keyword>
<keyword evidence="7" id="KW-1015">Disulfide bond</keyword>
<dbReference type="Pfam" id="PF07992">
    <property type="entry name" value="Pyr_redox_2"/>
    <property type="match status" value="1"/>
</dbReference>
<dbReference type="InterPro" id="IPR012999">
    <property type="entry name" value="Pyr_OxRdtase_I_AS"/>
</dbReference>
<organism evidence="12 13">
    <name type="scientific">Salininema proteolyticum</name>
    <dbReference type="NCBI Taxonomy" id="1607685"/>
    <lineage>
        <taxon>Bacteria</taxon>
        <taxon>Bacillati</taxon>
        <taxon>Actinomycetota</taxon>
        <taxon>Actinomycetes</taxon>
        <taxon>Glycomycetales</taxon>
        <taxon>Glycomycetaceae</taxon>
        <taxon>Salininema</taxon>
    </lineage>
</organism>
<evidence type="ECO:0000256" key="6">
    <source>
        <dbReference type="ARBA" id="ARBA00023002"/>
    </source>
</evidence>
<dbReference type="PRINTS" id="PR00411">
    <property type="entry name" value="PNDRDTASEI"/>
</dbReference>
<dbReference type="SUPFAM" id="SSF51905">
    <property type="entry name" value="FAD/NAD(P)-binding domain"/>
    <property type="match status" value="1"/>
</dbReference>
<dbReference type="NCBIfam" id="NF005884">
    <property type="entry name" value="PRK07846.1"/>
    <property type="match status" value="1"/>
</dbReference>
<dbReference type="EMBL" id="JBHSDK010000013">
    <property type="protein sequence ID" value="MFC4335445.1"/>
    <property type="molecule type" value="Genomic_DNA"/>
</dbReference>
<dbReference type="InterPro" id="IPR001100">
    <property type="entry name" value="Pyr_nuc-diS_OxRdtase"/>
</dbReference>
<dbReference type="PANTHER" id="PTHR43014">
    <property type="entry name" value="MERCURIC REDUCTASE"/>
    <property type="match status" value="1"/>
</dbReference>
<evidence type="ECO:0000313" key="12">
    <source>
        <dbReference type="EMBL" id="MFC4335445.1"/>
    </source>
</evidence>
<evidence type="ECO:0000259" key="10">
    <source>
        <dbReference type="Pfam" id="PF02852"/>
    </source>
</evidence>
<dbReference type="InterPro" id="IPR004099">
    <property type="entry name" value="Pyr_nucl-diS_OxRdtase_dimer"/>
</dbReference>
<evidence type="ECO:0000256" key="4">
    <source>
        <dbReference type="ARBA" id="ARBA00022827"/>
    </source>
</evidence>
<evidence type="ECO:0000256" key="3">
    <source>
        <dbReference type="ARBA" id="ARBA00022630"/>
    </source>
</evidence>
<dbReference type="PANTHER" id="PTHR43014:SF5">
    <property type="entry name" value="GLUTATHIONE REDUCTASE (NADPH)"/>
    <property type="match status" value="1"/>
</dbReference>
<reference evidence="13" key="1">
    <citation type="journal article" date="2019" name="Int. J. Syst. Evol. Microbiol.">
        <title>The Global Catalogue of Microorganisms (GCM) 10K type strain sequencing project: providing services to taxonomists for standard genome sequencing and annotation.</title>
        <authorList>
            <consortium name="The Broad Institute Genomics Platform"/>
            <consortium name="The Broad Institute Genome Sequencing Center for Infectious Disease"/>
            <person name="Wu L."/>
            <person name="Ma J."/>
        </authorList>
    </citation>
    <scope>NUCLEOTIDE SEQUENCE [LARGE SCALE GENOMIC DNA]</scope>
    <source>
        <strain evidence="13">IBRC-M 10908</strain>
    </source>
</reference>
<dbReference type="GO" id="GO:0050627">
    <property type="term" value="F:mycothione reductase [NAD(P)H] activity"/>
    <property type="evidence" value="ECO:0007669"/>
    <property type="project" value="UniProtKB-EC"/>
</dbReference>